<dbReference type="EMBL" id="UOFQ01000161">
    <property type="protein sequence ID" value="VAW89903.1"/>
    <property type="molecule type" value="Genomic_DNA"/>
</dbReference>
<evidence type="ECO:0000256" key="3">
    <source>
        <dbReference type="ARBA" id="ARBA00023002"/>
    </source>
</evidence>
<name>A0A3B0ZP70_9ZZZZ</name>
<dbReference type="SUPFAM" id="SSF52833">
    <property type="entry name" value="Thioredoxin-like"/>
    <property type="match status" value="1"/>
</dbReference>
<evidence type="ECO:0000256" key="4">
    <source>
        <dbReference type="ARBA" id="ARBA00023157"/>
    </source>
</evidence>
<dbReference type="InterPro" id="IPR012336">
    <property type="entry name" value="Thioredoxin-like_fold"/>
</dbReference>
<sequence>MRLVIIVVANSLMVSLASSEEISLGDAQAPISFIEYGSLTCDGCISFHRNVLPRVKKHYIDTGSVRFVFRHFPTSEAAIHAAVAAQCAGEKYYEMLDELYSTVSGWYKAENRNGIFIQQATSLGLDSEMFESCLSDTRNFSDIVNQRRTARKNLGVTGTPTFFINGKIVRGKKSFVEIKALFSEALSKDS</sequence>
<reference evidence="7" key="1">
    <citation type="submission" date="2018-06" db="EMBL/GenBank/DDBJ databases">
        <authorList>
            <person name="Zhirakovskaya E."/>
        </authorList>
    </citation>
    <scope>NUCLEOTIDE SEQUENCE</scope>
</reference>
<feature type="domain" description="Thioredoxin-like fold" evidence="6">
    <location>
        <begin position="20"/>
        <end position="181"/>
    </location>
</feature>
<dbReference type="Gene3D" id="3.40.30.10">
    <property type="entry name" value="Glutaredoxin"/>
    <property type="match status" value="1"/>
</dbReference>
<keyword evidence="2" id="KW-0732">Signal</keyword>
<evidence type="ECO:0000313" key="7">
    <source>
        <dbReference type="EMBL" id="VAW89903.1"/>
    </source>
</evidence>
<dbReference type="Pfam" id="PF13462">
    <property type="entry name" value="Thioredoxin_4"/>
    <property type="match status" value="1"/>
</dbReference>
<dbReference type="Gene3D" id="1.10.40.80">
    <property type="match status" value="1"/>
</dbReference>
<comment type="similarity">
    <text evidence="1">Belongs to the thioredoxin family. DsbA subfamily.</text>
</comment>
<keyword evidence="3" id="KW-0560">Oxidoreductase</keyword>
<accession>A0A3B0ZP70</accession>
<evidence type="ECO:0000256" key="2">
    <source>
        <dbReference type="ARBA" id="ARBA00022729"/>
    </source>
</evidence>
<protein>
    <recommendedName>
        <fullName evidence="6">Thioredoxin-like fold domain-containing protein</fullName>
    </recommendedName>
</protein>
<gene>
    <name evidence="7" type="ORF">MNBD_GAMMA17-835</name>
</gene>
<evidence type="ECO:0000256" key="1">
    <source>
        <dbReference type="ARBA" id="ARBA00005791"/>
    </source>
</evidence>
<proteinExistence type="inferred from homology"/>
<dbReference type="PANTHER" id="PTHR13887">
    <property type="entry name" value="GLUTATHIONE S-TRANSFERASE KAPPA"/>
    <property type="match status" value="1"/>
</dbReference>
<dbReference type="PANTHER" id="PTHR13887:SF14">
    <property type="entry name" value="DISULFIDE BOND FORMATION PROTEIN D"/>
    <property type="match status" value="1"/>
</dbReference>
<dbReference type="AlphaFoldDB" id="A0A3B0ZP70"/>
<evidence type="ECO:0000256" key="5">
    <source>
        <dbReference type="ARBA" id="ARBA00023284"/>
    </source>
</evidence>
<dbReference type="GO" id="GO:0016491">
    <property type="term" value="F:oxidoreductase activity"/>
    <property type="evidence" value="ECO:0007669"/>
    <property type="project" value="UniProtKB-KW"/>
</dbReference>
<keyword evidence="4" id="KW-1015">Disulfide bond</keyword>
<organism evidence="7">
    <name type="scientific">hydrothermal vent metagenome</name>
    <dbReference type="NCBI Taxonomy" id="652676"/>
    <lineage>
        <taxon>unclassified sequences</taxon>
        <taxon>metagenomes</taxon>
        <taxon>ecological metagenomes</taxon>
    </lineage>
</organism>
<evidence type="ECO:0000259" key="6">
    <source>
        <dbReference type="Pfam" id="PF13462"/>
    </source>
</evidence>
<dbReference type="InterPro" id="IPR036249">
    <property type="entry name" value="Thioredoxin-like_sf"/>
</dbReference>
<keyword evidence="5" id="KW-0676">Redox-active center</keyword>